<accession>A0A4Q1D857</accession>
<dbReference type="InterPro" id="IPR013325">
    <property type="entry name" value="RNA_pol_sigma_r2"/>
</dbReference>
<evidence type="ECO:0000259" key="6">
    <source>
        <dbReference type="Pfam" id="PF08281"/>
    </source>
</evidence>
<keyword evidence="3" id="KW-0731">Sigma factor</keyword>
<dbReference type="GO" id="GO:0006352">
    <property type="term" value="P:DNA-templated transcription initiation"/>
    <property type="evidence" value="ECO:0007669"/>
    <property type="project" value="InterPro"/>
</dbReference>
<dbReference type="SUPFAM" id="SSF88946">
    <property type="entry name" value="Sigma2 domain of RNA polymerase sigma factors"/>
    <property type="match status" value="1"/>
</dbReference>
<name>A0A4Q1D857_9BACT</name>
<protein>
    <submittedName>
        <fullName evidence="7">RNA polymerase sigma-70 factor</fullName>
    </submittedName>
</protein>
<dbReference type="Pfam" id="PF08281">
    <property type="entry name" value="Sigma70_r4_2"/>
    <property type="match status" value="1"/>
</dbReference>
<comment type="caution">
    <text evidence="7">The sequence shown here is derived from an EMBL/GenBank/DDBJ whole genome shotgun (WGS) entry which is preliminary data.</text>
</comment>
<dbReference type="EMBL" id="SDHZ01000001">
    <property type="protein sequence ID" value="RXK85482.1"/>
    <property type="molecule type" value="Genomic_DNA"/>
</dbReference>
<evidence type="ECO:0000313" key="8">
    <source>
        <dbReference type="Proteomes" id="UP000290545"/>
    </source>
</evidence>
<sequence>MPQERLPYLINEIAESSDENAFNELFRMYYPALLSYAQAYLEDKQQAEDVCIEVMAKLWENRKILPTINNLSAYLYIATKHSAVSYMRTKNYDWYKRKVPLEDIGESLKYELHNQDLKLIDKETLNAVSNAINTLPPRCRLIFKLIKEDGLKYAEVARLLDVSAKTIENQMSIAIKKLTDLLKNTAKEYFIKSS</sequence>
<dbReference type="Gene3D" id="1.10.10.10">
    <property type="entry name" value="Winged helix-like DNA-binding domain superfamily/Winged helix DNA-binding domain"/>
    <property type="match status" value="1"/>
</dbReference>
<evidence type="ECO:0000259" key="5">
    <source>
        <dbReference type="Pfam" id="PF04542"/>
    </source>
</evidence>
<dbReference type="GO" id="GO:0016987">
    <property type="term" value="F:sigma factor activity"/>
    <property type="evidence" value="ECO:0007669"/>
    <property type="project" value="UniProtKB-KW"/>
</dbReference>
<evidence type="ECO:0000256" key="1">
    <source>
        <dbReference type="ARBA" id="ARBA00010641"/>
    </source>
</evidence>
<comment type="similarity">
    <text evidence="1">Belongs to the sigma-70 factor family. ECF subfamily.</text>
</comment>
<dbReference type="NCBIfam" id="TIGR02937">
    <property type="entry name" value="sigma70-ECF"/>
    <property type="match status" value="1"/>
</dbReference>
<reference evidence="7 8" key="1">
    <citation type="submission" date="2019-01" db="EMBL/GenBank/DDBJ databases">
        <title>Filimonas sp. strain TTM-71.</title>
        <authorList>
            <person name="Chen W.-M."/>
        </authorList>
    </citation>
    <scope>NUCLEOTIDE SEQUENCE [LARGE SCALE GENOMIC DNA]</scope>
    <source>
        <strain evidence="7 8">TTM-71</strain>
    </source>
</reference>
<keyword evidence="8" id="KW-1185">Reference proteome</keyword>
<dbReference type="InterPro" id="IPR007627">
    <property type="entry name" value="RNA_pol_sigma70_r2"/>
</dbReference>
<organism evidence="7 8">
    <name type="scientific">Filimonas effusa</name>
    <dbReference type="NCBI Taxonomy" id="2508721"/>
    <lineage>
        <taxon>Bacteria</taxon>
        <taxon>Pseudomonadati</taxon>
        <taxon>Bacteroidota</taxon>
        <taxon>Chitinophagia</taxon>
        <taxon>Chitinophagales</taxon>
        <taxon>Chitinophagaceae</taxon>
        <taxon>Filimonas</taxon>
    </lineage>
</organism>
<dbReference type="OrthoDB" id="659361at2"/>
<keyword evidence="4" id="KW-0804">Transcription</keyword>
<dbReference type="PANTHER" id="PTHR43133:SF46">
    <property type="entry name" value="RNA POLYMERASE SIGMA-70 FACTOR ECF SUBFAMILY"/>
    <property type="match status" value="1"/>
</dbReference>
<dbReference type="InterPro" id="IPR014284">
    <property type="entry name" value="RNA_pol_sigma-70_dom"/>
</dbReference>
<feature type="domain" description="RNA polymerase sigma-70 region 2" evidence="5">
    <location>
        <begin position="25"/>
        <end position="90"/>
    </location>
</feature>
<dbReference type="InterPro" id="IPR036388">
    <property type="entry name" value="WH-like_DNA-bd_sf"/>
</dbReference>
<dbReference type="PANTHER" id="PTHR43133">
    <property type="entry name" value="RNA POLYMERASE ECF-TYPE SIGMA FACTO"/>
    <property type="match status" value="1"/>
</dbReference>
<dbReference type="InterPro" id="IPR039425">
    <property type="entry name" value="RNA_pol_sigma-70-like"/>
</dbReference>
<evidence type="ECO:0000313" key="7">
    <source>
        <dbReference type="EMBL" id="RXK85482.1"/>
    </source>
</evidence>
<dbReference type="InterPro" id="IPR013249">
    <property type="entry name" value="RNA_pol_sigma70_r4_t2"/>
</dbReference>
<dbReference type="InterPro" id="IPR014327">
    <property type="entry name" value="RNA_pol_sigma70_bacteroid"/>
</dbReference>
<gene>
    <name evidence="7" type="ORF">ESB13_01280</name>
</gene>
<dbReference type="NCBIfam" id="TIGR02985">
    <property type="entry name" value="Sig70_bacteroi1"/>
    <property type="match status" value="1"/>
</dbReference>
<dbReference type="RefSeq" id="WP_129001234.1">
    <property type="nucleotide sequence ID" value="NZ_SDHZ01000001.1"/>
</dbReference>
<dbReference type="SUPFAM" id="SSF88659">
    <property type="entry name" value="Sigma3 and sigma4 domains of RNA polymerase sigma factors"/>
    <property type="match status" value="1"/>
</dbReference>
<keyword evidence="2" id="KW-0805">Transcription regulation</keyword>
<evidence type="ECO:0000256" key="4">
    <source>
        <dbReference type="ARBA" id="ARBA00023163"/>
    </source>
</evidence>
<dbReference type="InterPro" id="IPR013324">
    <property type="entry name" value="RNA_pol_sigma_r3/r4-like"/>
</dbReference>
<evidence type="ECO:0000256" key="3">
    <source>
        <dbReference type="ARBA" id="ARBA00023082"/>
    </source>
</evidence>
<dbReference type="GO" id="GO:0003677">
    <property type="term" value="F:DNA binding"/>
    <property type="evidence" value="ECO:0007669"/>
    <property type="project" value="InterPro"/>
</dbReference>
<evidence type="ECO:0000256" key="2">
    <source>
        <dbReference type="ARBA" id="ARBA00023015"/>
    </source>
</evidence>
<dbReference type="Gene3D" id="1.10.1740.10">
    <property type="match status" value="1"/>
</dbReference>
<dbReference type="AlphaFoldDB" id="A0A4Q1D857"/>
<dbReference type="Pfam" id="PF04542">
    <property type="entry name" value="Sigma70_r2"/>
    <property type="match status" value="1"/>
</dbReference>
<feature type="domain" description="RNA polymerase sigma factor 70 region 4 type 2" evidence="6">
    <location>
        <begin position="126"/>
        <end position="178"/>
    </location>
</feature>
<proteinExistence type="inferred from homology"/>
<dbReference type="Proteomes" id="UP000290545">
    <property type="component" value="Unassembled WGS sequence"/>
</dbReference>